<evidence type="ECO:0000256" key="8">
    <source>
        <dbReference type="ARBA" id="ARBA00022691"/>
    </source>
</evidence>
<dbReference type="PANTHER" id="PTHR42684">
    <property type="entry name" value="ADENOSYLMETHIONINE-8-AMINO-7-OXONONANOATE AMINOTRANSFERASE"/>
    <property type="match status" value="1"/>
</dbReference>
<feature type="binding site" evidence="13">
    <location>
        <position position="310"/>
    </location>
    <ligand>
        <name>substrate</name>
    </ligand>
</feature>
<feature type="binding site" evidence="13">
    <location>
        <position position="246"/>
    </location>
    <ligand>
        <name>pyridoxal 5'-phosphate</name>
        <dbReference type="ChEBI" id="CHEBI:597326"/>
    </ligand>
</feature>
<dbReference type="InterPro" id="IPR005814">
    <property type="entry name" value="Aminotrans_3"/>
</dbReference>
<feature type="binding site" evidence="13">
    <location>
        <begin position="113"/>
        <end position="114"/>
    </location>
    <ligand>
        <name>pyridoxal 5'-phosphate</name>
        <dbReference type="ChEBI" id="CHEBI:597326"/>
    </ligand>
</feature>
<reference evidence="14 15" key="1">
    <citation type="submission" date="2019-02" db="EMBL/GenBank/DDBJ databases">
        <title>Deep-cultivation of Planctomycetes and their phenomic and genomic characterization uncovers novel biology.</title>
        <authorList>
            <person name="Wiegand S."/>
            <person name="Jogler M."/>
            <person name="Boedeker C."/>
            <person name="Pinto D."/>
            <person name="Vollmers J."/>
            <person name="Rivas-Marin E."/>
            <person name="Kohn T."/>
            <person name="Peeters S.H."/>
            <person name="Heuer A."/>
            <person name="Rast P."/>
            <person name="Oberbeckmann S."/>
            <person name="Bunk B."/>
            <person name="Jeske O."/>
            <person name="Meyerdierks A."/>
            <person name="Storesund J.E."/>
            <person name="Kallscheuer N."/>
            <person name="Luecker S."/>
            <person name="Lage O.M."/>
            <person name="Pohl T."/>
            <person name="Merkel B.J."/>
            <person name="Hornburger P."/>
            <person name="Mueller R.-W."/>
            <person name="Bruemmer F."/>
            <person name="Labrenz M."/>
            <person name="Spormann A.M."/>
            <person name="Op den Camp H."/>
            <person name="Overmann J."/>
            <person name="Amann R."/>
            <person name="Jetten M.S.M."/>
            <person name="Mascher T."/>
            <person name="Medema M.H."/>
            <person name="Devos D.P."/>
            <person name="Kaster A.-K."/>
            <person name="Ovreas L."/>
            <person name="Rohde M."/>
            <person name="Galperin M.Y."/>
            <person name="Jogler C."/>
        </authorList>
    </citation>
    <scope>NUCLEOTIDE SEQUENCE [LARGE SCALE GENOMIC DNA]</scope>
    <source>
        <strain evidence="14 15">HG15A2</strain>
    </source>
</reference>
<feature type="binding site" evidence="13">
    <location>
        <position position="148"/>
    </location>
    <ligand>
        <name>substrate</name>
    </ligand>
</feature>
<dbReference type="UniPathway" id="UPA00078">
    <property type="reaction ID" value="UER00160"/>
</dbReference>
<dbReference type="GO" id="GO:0030170">
    <property type="term" value="F:pyridoxal phosphate binding"/>
    <property type="evidence" value="ECO:0007669"/>
    <property type="project" value="UniProtKB-UniRule"/>
</dbReference>
<comment type="function">
    <text evidence="13">Catalyzes the transfer of the alpha-amino group from S-adenosyl-L-methionine (SAM) to 7-keto-8-aminopelargonic acid (KAPA) to form 7,8-diaminopelargonic acid (DAPA). It is the only aminotransferase known to utilize SAM as an amino donor.</text>
</comment>
<organism evidence="14 15">
    <name type="scientific">Adhaeretor mobilis</name>
    <dbReference type="NCBI Taxonomy" id="1930276"/>
    <lineage>
        <taxon>Bacteria</taxon>
        <taxon>Pseudomonadati</taxon>
        <taxon>Planctomycetota</taxon>
        <taxon>Planctomycetia</taxon>
        <taxon>Pirellulales</taxon>
        <taxon>Lacipirellulaceae</taxon>
        <taxon>Adhaeretor</taxon>
    </lineage>
</organism>
<evidence type="ECO:0000256" key="9">
    <source>
        <dbReference type="ARBA" id="ARBA00022756"/>
    </source>
</evidence>
<keyword evidence="15" id="KW-1185">Reference proteome</keyword>
<comment type="caution">
    <text evidence="13">Lacks conserved residue(s) required for the propagation of feature annotation.</text>
</comment>
<sequence length="453" mass="49995">MATSEELNEWDRHYLWHAFTQMAEHEPLIVERGEGCFLWDTDGKRYLDGVSSLWCNLHGHNHPQLNAAISGQLAKLAHATTLGMSNPPAIELARRLAQITPGDLEHVFYSCDGSSAVEVALKVCFQYWQQCDAPKPKKKKYLAFGNAYHGDTLGSTAVGGIQHFHEIFGPLLCEVVRVPSPDRRFGTTEEHLGKLGAVLAEQHETIAALVIEPLVQGAAGLLMQGEGYLRGVRELCTRYEVLMIADEIVTGFGRTGKLFACEHENVVPDLMCLGKSLTAGYLPMAATMVTSKVYEAFLGEYHEQRTFYHGHTFGGNPLAAAVALASIDLVEASKMLSEVLPPRIEQFCLRLQRLEQHPEIGRHLGDVRQLGLMAGVDLVADRENNIPYEAHQRVGYQVCKATTEAGVWLRPLGDVVVLIPPPVISEEELDLLFDALTQSLLKICVEIAVQPQA</sequence>
<dbReference type="NCBIfam" id="TIGR00508">
    <property type="entry name" value="bioA"/>
    <property type="match status" value="1"/>
</dbReference>
<comment type="subunit">
    <text evidence="4 13">Homodimer.</text>
</comment>
<dbReference type="Pfam" id="PF00202">
    <property type="entry name" value="Aminotran_3"/>
    <property type="match status" value="1"/>
</dbReference>
<dbReference type="InterPro" id="IPR015424">
    <property type="entry name" value="PyrdxlP-dep_Trfase"/>
</dbReference>
<feature type="binding site" evidence="13">
    <location>
        <position position="275"/>
    </location>
    <ligand>
        <name>substrate</name>
    </ligand>
</feature>
<evidence type="ECO:0000256" key="12">
    <source>
        <dbReference type="ARBA" id="ARBA00060970"/>
    </source>
</evidence>
<dbReference type="Proteomes" id="UP000319852">
    <property type="component" value="Chromosome"/>
</dbReference>
<evidence type="ECO:0000256" key="10">
    <source>
        <dbReference type="ARBA" id="ARBA00022898"/>
    </source>
</evidence>
<dbReference type="InterPro" id="IPR049704">
    <property type="entry name" value="Aminotrans_3_PPA_site"/>
</dbReference>
<keyword evidence="5 13" id="KW-0963">Cytoplasm</keyword>
<feature type="modified residue" description="N6-(pyridoxal phosphate)lysine" evidence="13">
    <location>
        <position position="275"/>
    </location>
</feature>
<evidence type="ECO:0000313" key="14">
    <source>
        <dbReference type="EMBL" id="QDS99673.1"/>
    </source>
</evidence>
<gene>
    <name evidence="14" type="primary">bioK</name>
    <name evidence="13" type="synonym">bioA</name>
    <name evidence="14" type="ORF">HG15A2_30000</name>
</gene>
<dbReference type="OrthoDB" id="9816013at2"/>
<keyword evidence="7 13" id="KW-0808">Transferase</keyword>
<name>A0A517MXS9_9BACT</name>
<comment type="cofactor">
    <cofactor evidence="1 13">
        <name>pyridoxal 5'-phosphate</name>
        <dbReference type="ChEBI" id="CHEBI:597326"/>
    </cofactor>
</comment>
<evidence type="ECO:0000256" key="11">
    <source>
        <dbReference type="ARBA" id="ARBA00048449"/>
    </source>
</evidence>
<dbReference type="InterPro" id="IPR015422">
    <property type="entry name" value="PyrdxlP-dep_Trfase_small"/>
</dbReference>
<keyword evidence="9 13" id="KW-0093">Biotin biosynthesis</keyword>
<dbReference type="GO" id="GO:0005737">
    <property type="term" value="C:cytoplasm"/>
    <property type="evidence" value="ECO:0007669"/>
    <property type="project" value="UniProtKB-SubCell"/>
</dbReference>
<evidence type="ECO:0000256" key="13">
    <source>
        <dbReference type="HAMAP-Rule" id="MF_00834"/>
    </source>
</evidence>
<comment type="pathway">
    <text evidence="3 13">Cofactor biosynthesis; biotin biosynthesis; 7,8-diaminononanoate from 8-amino-7-oxononanoate (SAM route): step 1/1.</text>
</comment>
<accession>A0A517MXS9</accession>
<protein>
    <recommendedName>
        <fullName evidence="13">Adenosylmethionine-8-amino-7-oxononanoate aminotransferase</fullName>
        <ecNumber evidence="13">2.6.1.62</ecNumber>
    </recommendedName>
    <alternativeName>
        <fullName evidence="13">7,8-diamino-pelargonic acid aminotransferase</fullName>
        <shortName evidence="13">DAPA AT</shortName>
        <shortName evidence="13">DAPA aminotransferase</shortName>
    </alternativeName>
    <alternativeName>
        <fullName evidence="13">7,8-diaminononanoate synthase</fullName>
        <shortName evidence="13">DANS</shortName>
    </alternativeName>
    <alternativeName>
        <fullName evidence="13">Diaminopelargonic acid synthase</fullName>
    </alternativeName>
</protein>
<keyword evidence="6 13" id="KW-0032">Aminotransferase</keyword>
<dbReference type="GO" id="GO:0009102">
    <property type="term" value="P:biotin biosynthetic process"/>
    <property type="evidence" value="ECO:0007669"/>
    <property type="project" value="UniProtKB-UniRule"/>
</dbReference>
<dbReference type="EC" id="2.6.1.62" evidence="13"/>
<dbReference type="PANTHER" id="PTHR42684:SF17">
    <property type="entry name" value="ADENOSYLMETHIONINE-8-AMINO-7-OXONONANOATE AMINOTRANSFERASE"/>
    <property type="match status" value="1"/>
</dbReference>
<dbReference type="CDD" id="cd00610">
    <property type="entry name" value="OAT_like"/>
    <property type="match status" value="1"/>
</dbReference>
<evidence type="ECO:0000256" key="5">
    <source>
        <dbReference type="ARBA" id="ARBA00022490"/>
    </source>
</evidence>
<dbReference type="SUPFAM" id="SSF53383">
    <property type="entry name" value="PLP-dependent transferases"/>
    <property type="match status" value="1"/>
</dbReference>
<dbReference type="KEGG" id="amob:HG15A2_30000"/>
<dbReference type="GO" id="GO:0004015">
    <property type="term" value="F:adenosylmethionine-8-amino-7-oxononanoate transaminase activity"/>
    <property type="evidence" value="ECO:0007669"/>
    <property type="project" value="UniProtKB-UniRule"/>
</dbReference>
<feature type="site" description="Participates in the substrate recognition with KAPA and in a stacking interaction with the adenine ring of SAM" evidence="13">
    <location>
        <position position="19"/>
    </location>
</feature>
<evidence type="ECO:0000256" key="4">
    <source>
        <dbReference type="ARBA" id="ARBA00011738"/>
    </source>
</evidence>
<keyword evidence="8 13" id="KW-0949">S-adenosyl-L-methionine</keyword>
<dbReference type="PIRSF" id="PIRSF000521">
    <property type="entry name" value="Transaminase_4ab_Lys_Orn"/>
    <property type="match status" value="1"/>
</dbReference>
<dbReference type="FunFam" id="3.40.640.10:FF:000078">
    <property type="entry name" value="Adenosylmethionine-8-amino-7-oxononanoate aminotransferase"/>
    <property type="match status" value="1"/>
</dbReference>
<dbReference type="RefSeq" id="WP_145060851.1">
    <property type="nucleotide sequence ID" value="NZ_CP036263.1"/>
</dbReference>
<comment type="subcellular location">
    <subcellularLocation>
        <location evidence="2 13">Cytoplasm</location>
    </subcellularLocation>
</comment>
<evidence type="ECO:0000256" key="2">
    <source>
        <dbReference type="ARBA" id="ARBA00004496"/>
    </source>
</evidence>
<dbReference type="Gene3D" id="3.40.640.10">
    <property type="entry name" value="Type I PLP-dependent aspartate aminotransferase-like (Major domain)"/>
    <property type="match status" value="1"/>
</dbReference>
<comment type="similarity">
    <text evidence="12 13">Belongs to the class-III pyridoxal-phosphate-dependent aminotransferase family. BioA subfamily.</text>
</comment>
<keyword evidence="10 13" id="KW-0663">Pyridoxal phosphate</keyword>
<proteinExistence type="inferred from homology"/>
<dbReference type="Gene3D" id="3.90.1150.10">
    <property type="entry name" value="Aspartate Aminotransferase, domain 1"/>
    <property type="match status" value="1"/>
</dbReference>
<evidence type="ECO:0000256" key="7">
    <source>
        <dbReference type="ARBA" id="ARBA00022679"/>
    </source>
</evidence>
<evidence type="ECO:0000256" key="1">
    <source>
        <dbReference type="ARBA" id="ARBA00001933"/>
    </source>
</evidence>
<feature type="binding site" evidence="13">
    <location>
        <position position="410"/>
    </location>
    <ligand>
        <name>substrate</name>
    </ligand>
</feature>
<dbReference type="AlphaFoldDB" id="A0A517MXS9"/>
<feature type="binding site" evidence="13">
    <location>
        <begin position="311"/>
        <end position="312"/>
    </location>
    <ligand>
        <name>pyridoxal 5'-phosphate</name>
        <dbReference type="ChEBI" id="CHEBI:597326"/>
    </ligand>
</feature>
<dbReference type="PROSITE" id="PS00600">
    <property type="entry name" value="AA_TRANSFER_CLASS_3"/>
    <property type="match status" value="1"/>
</dbReference>
<evidence type="ECO:0000313" key="15">
    <source>
        <dbReference type="Proteomes" id="UP000319852"/>
    </source>
</evidence>
<evidence type="ECO:0000256" key="3">
    <source>
        <dbReference type="ARBA" id="ARBA00005063"/>
    </source>
</evidence>
<evidence type="ECO:0000256" key="6">
    <source>
        <dbReference type="ARBA" id="ARBA00022576"/>
    </source>
</evidence>
<dbReference type="InterPro" id="IPR005815">
    <property type="entry name" value="BioA"/>
</dbReference>
<dbReference type="EMBL" id="CP036263">
    <property type="protein sequence ID" value="QDS99673.1"/>
    <property type="molecule type" value="Genomic_DNA"/>
</dbReference>
<dbReference type="InterPro" id="IPR015421">
    <property type="entry name" value="PyrdxlP-dep_Trfase_major"/>
</dbReference>
<dbReference type="HAMAP" id="MF_00834">
    <property type="entry name" value="BioA"/>
    <property type="match status" value="1"/>
</dbReference>
<comment type="catalytic activity">
    <reaction evidence="11 13">
        <text>(8S)-8-amino-7-oxononanoate + S-adenosyl-L-methionine = S-adenosyl-4-methylsulfanyl-2-oxobutanoate + (7R,8S)-7,8-diammoniononanoate</text>
        <dbReference type="Rhea" id="RHEA:16861"/>
        <dbReference type="ChEBI" id="CHEBI:16490"/>
        <dbReference type="ChEBI" id="CHEBI:59789"/>
        <dbReference type="ChEBI" id="CHEBI:149468"/>
        <dbReference type="ChEBI" id="CHEBI:149469"/>
        <dbReference type="EC" id="2.6.1.62"/>
    </reaction>
</comment>